<dbReference type="Proteomes" id="UP000035681">
    <property type="component" value="Unplaced"/>
</dbReference>
<evidence type="ECO:0000259" key="4">
    <source>
        <dbReference type="Pfam" id="PF24976"/>
    </source>
</evidence>
<feature type="transmembrane region" description="Helical" evidence="2">
    <location>
        <begin position="926"/>
        <end position="949"/>
    </location>
</feature>
<dbReference type="FunFam" id="2.40.128.20:FF:000019">
    <property type="entry name" value="LiPocalin-Related protein"/>
    <property type="match status" value="1"/>
</dbReference>
<feature type="signal peptide" evidence="3">
    <location>
        <begin position="1"/>
        <end position="21"/>
    </location>
</feature>
<feature type="chain" id="PRO_5041971251" evidence="3">
    <location>
        <begin position="22"/>
        <end position="1502"/>
    </location>
</feature>
<sequence length="1502" mass="164979">IMVKFFNIFTLLLSIILLANAKLDESQQPVVIRLEPQPKKPNFMKEVEPPRAIHPPSQKLHSAQTINLDSPSPSSSLPTLPPIPAAAVAPTQPNAFGALPPAPPSVQQPLFNIPGSPGNSNFTPREIVTPPPPPPVQIPTDVQNQLIKFFGLDSFGIPGLTGNHPNGFAGAVQELRAAGIPVQALPAEHVPGAPPPATPQSNVLSEANPNFANQLNQLMNEVKGGSAYHGSGSVPLPEPTPGENGLIGLLSTSIRKLVKESGVADALAQGIPSVLGTGSTSTGTGEISAAHDADPSSVASVSHDIRRQQSPTERALSGIASALGGGGPNSPTHAGLPRIPGIPLLPGGIPRNAQGQIDVVNLIGSITRRVSNGTTLADVIPPEQLQTLADNVTDALLPATPEEFDMGKFMGRWFEGINSPRATEQRCVVHHYGGLTKNDKTATFTALKIYREGSEFGPVRYSIGYAFRGGNKNAMLQLHSSESSDAQPFWIYKLGPEGKDPFDNPQYEYAIVSNWVKYPVTVLVRDPDTFKKKYEVEVLRWLEDQGFINGFVRAFNLLQPASYNSCQYADSTFEFYFNCFINIYTVKQNLFVAKFNIASKYRDFIFNVMSTYGYEENFICQPRLIYLFVIRYNITSYFNMNFLNIIVIFCSFIYYVSCIGESPIDINTFAGIINGFSYLLRNDIQPIDIKSNMLMGKWYQMYKSALNFDAEKSQMYCNIAYFKENSVMGEDGFSMEEAFRTGTKNGPLDTYKRDLNKVGVGKYWMYTEEYFYPRQFHILKAGPTFNNETGEGNVEYIIVSDANRMSLMVYARDPITFYQNYNKETTDYLEKAGFGGKVFWNAPKPIYQGPDCEYPSEKEVFARRVLKNQENALKAKVAAERGEKNTGAPESPIAEFLSNPQLALQRLISNIQRRKKINQCIHIYNFIMHINNFNNLISLIQILLLIYYYKHLKHQAFLYIISSLIVISSLFTNINGQLDAFALPSASRYAAKPTVPPELKKFFELDGHARELMDTLMGPRPGGYFPEKTFEIASSGQSGISQSSPRISGVERALENFFKGSPGEGSDIQLPPGFGQGFSLNNNAVPTSFSNNKKPEVVVKDEEIEGSGIEPKSSIKGIPKVFPKLPKAPISTPEINRKPVVLDKLPQLPRFASSRPEIPDGGLSPTSEIRRAPVNTEQLSSTVVKNSEYGKAGEGLSEEPKSSGGLIGTVLSLFGLNKDGKPADSDTVNKALTNLIGGNDSPLPAKDMISSVLYKALTNGSVQKNATADNSKVDDKKKTLPSLDLTKNSSIPLTLTSSQQAAINENLEMIQNLIIQPSSPLCNPKPVPVDDFNLDAFMGQWYQVVYSPPLSSGPCSMLGYKKLADVNNGGVGSIFEIFEYTTDGSPYAKPKISSGYAIIKATGELIFRTSSNTDDVNIHVIHNGPINSNGEYEYTVLSANCNYPIYVFARDPIVYKQKYEKIVNRILEKKGMINGFSRLLNIVSAVDSNICTFPPSLFNLRG</sequence>
<dbReference type="Pfam" id="PF24976">
    <property type="entry name" value="Lipocalin_10"/>
    <property type="match status" value="3"/>
</dbReference>
<keyword evidence="2" id="KW-1133">Transmembrane helix</keyword>
<evidence type="ECO:0000256" key="3">
    <source>
        <dbReference type="SAM" id="SignalP"/>
    </source>
</evidence>
<name>A0AAF5I443_STRER</name>
<dbReference type="InterPro" id="IPR056868">
    <property type="entry name" value="Lipocalin_dom_nem"/>
</dbReference>
<keyword evidence="3" id="KW-0732">Signal</keyword>
<organism evidence="5 6">
    <name type="scientific">Strongyloides stercoralis</name>
    <name type="common">Threadworm</name>
    <dbReference type="NCBI Taxonomy" id="6248"/>
    <lineage>
        <taxon>Eukaryota</taxon>
        <taxon>Metazoa</taxon>
        <taxon>Ecdysozoa</taxon>
        <taxon>Nematoda</taxon>
        <taxon>Chromadorea</taxon>
        <taxon>Rhabditida</taxon>
        <taxon>Tylenchina</taxon>
        <taxon>Panagrolaimomorpha</taxon>
        <taxon>Strongyloidoidea</taxon>
        <taxon>Strongyloididae</taxon>
        <taxon>Strongyloides</taxon>
    </lineage>
</organism>
<feature type="region of interest" description="Disordered" evidence="1">
    <location>
        <begin position="318"/>
        <end position="338"/>
    </location>
</feature>
<accession>A0AAF5I443</accession>
<evidence type="ECO:0000256" key="1">
    <source>
        <dbReference type="SAM" id="MobiDB-lite"/>
    </source>
</evidence>
<dbReference type="AlphaFoldDB" id="A0AAF5I443"/>
<keyword evidence="5" id="KW-1185">Reference proteome</keyword>
<evidence type="ECO:0000313" key="5">
    <source>
        <dbReference type="Proteomes" id="UP000035681"/>
    </source>
</evidence>
<dbReference type="InterPro" id="IPR012674">
    <property type="entry name" value="Calycin"/>
</dbReference>
<proteinExistence type="predicted"/>
<dbReference type="SUPFAM" id="SSF50814">
    <property type="entry name" value="Lipocalins"/>
    <property type="match status" value="3"/>
</dbReference>
<protein>
    <submittedName>
        <fullName evidence="6">Lipocalin/cytosolic fatty-acid binding domain-containing protein</fullName>
    </submittedName>
</protein>
<dbReference type="InterPro" id="IPR047202">
    <property type="entry name" value="Lipocalin_Blc-like_dom"/>
</dbReference>
<feature type="domain" description="Lipocalin" evidence="4">
    <location>
        <begin position="1330"/>
        <end position="1491"/>
    </location>
</feature>
<keyword evidence="2" id="KW-0472">Membrane</keyword>
<dbReference type="CDD" id="cd19438">
    <property type="entry name" value="lipocalin_Blc-like"/>
    <property type="match status" value="1"/>
</dbReference>
<keyword evidence="2" id="KW-0812">Transmembrane</keyword>
<dbReference type="Gene3D" id="2.40.128.20">
    <property type="match status" value="2"/>
</dbReference>
<feature type="domain" description="Lipocalin" evidence="4">
    <location>
        <begin position="684"/>
        <end position="834"/>
    </location>
</feature>
<dbReference type="PANTHER" id="PTHR37437:SF1">
    <property type="entry name" value="LIPOCALIN-RELATED PROTEIN"/>
    <property type="match status" value="1"/>
</dbReference>
<feature type="domain" description="Lipocalin" evidence="4">
    <location>
        <begin position="403"/>
        <end position="568"/>
    </location>
</feature>
<evidence type="ECO:0000313" key="6">
    <source>
        <dbReference type="WBParaSite" id="TCONS_00015580.p1"/>
    </source>
</evidence>
<feature type="region of interest" description="Disordered" evidence="1">
    <location>
        <begin position="48"/>
        <end position="78"/>
    </location>
</feature>
<reference evidence="6" key="1">
    <citation type="submission" date="2024-02" db="UniProtKB">
        <authorList>
            <consortium name="WormBaseParasite"/>
        </authorList>
    </citation>
    <scope>IDENTIFICATION</scope>
</reference>
<dbReference type="WBParaSite" id="TCONS_00015580.p1">
    <property type="protein sequence ID" value="TCONS_00015580.p1"/>
    <property type="gene ID" value="XLOC_010100"/>
</dbReference>
<feature type="compositionally biased region" description="Polar residues" evidence="1">
    <location>
        <begin position="59"/>
        <end position="69"/>
    </location>
</feature>
<feature type="transmembrane region" description="Helical" evidence="2">
    <location>
        <begin position="956"/>
        <end position="974"/>
    </location>
</feature>
<evidence type="ECO:0000256" key="2">
    <source>
        <dbReference type="SAM" id="Phobius"/>
    </source>
</evidence>
<dbReference type="PANTHER" id="PTHR37437">
    <property type="entry name" value="LIPOCALIN-RELATED PROTEIN-RELATED"/>
    <property type="match status" value="1"/>
</dbReference>